<comment type="caution">
    <text evidence="7">Lacks conserved residue(s) required for the propagation of feature annotation.</text>
</comment>
<gene>
    <name evidence="10" type="primary">ndk</name>
    <name evidence="10" type="ORF">OW763_12300</name>
</gene>
<dbReference type="PRINTS" id="PR01243">
    <property type="entry name" value="NUCDPKINASE"/>
</dbReference>
<keyword evidence="11" id="KW-1185">Reference proteome</keyword>
<dbReference type="PANTHER" id="PTHR11349">
    <property type="entry name" value="NUCLEOSIDE DIPHOSPHATE KINASE"/>
    <property type="match status" value="1"/>
</dbReference>
<comment type="caution">
    <text evidence="10">The sequence shown here is derived from an EMBL/GenBank/DDBJ whole genome shotgun (WGS) entry which is preliminary data.</text>
</comment>
<feature type="domain" description="Nucleoside diphosphate kinase-like" evidence="9">
    <location>
        <begin position="1"/>
        <end position="131"/>
    </location>
</feature>
<dbReference type="InterPro" id="IPR036850">
    <property type="entry name" value="NDK-like_dom_sf"/>
</dbReference>
<proteinExistence type="inferred from homology"/>
<dbReference type="InterPro" id="IPR034907">
    <property type="entry name" value="NDK-like_dom"/>
</dbReference>
<comment type="cofactor">
    <cofactor evidence="1">
        <name>Mg(2+)</name>
        <dbReference type="ChEBI" id="CHEBI:18420"/>
    </cofactor>
</comment>
<evidence type="ECO:0000256" key="7">
    <source>
        <dbReference type="PROSITE-ProRule" id="PRU00706"/>
    </source>
</evidence>
<dbReference type="CDD" id="cd04413">
    <property type="entry name" value="NDPk_I"/>
    <property type="match status" value="1"/>
</dbReference>
<evidence type="ECO:0000256" key="6">
    <source>
        <dbReference type="ARBA" id="ARBA00023080"/>
    </source>
</evidence>
<keyword evidence="4 10" id="KW-0808">Transferase</keyword>
<organism evidence="10 11">
    <name type="scientific">Clostridium aestuarii</name>
    <dbReference type="NCBI Taxonomy" id="338193"/>
    <lineage>
        <taxon>Bacteria</taxon>
        <taxon>Bacillati</taxon>
        <taxon>Bacillota</taxon>
        <taxon>Clostridia</taxon>
        <taxon>Eubacteriales</taxon>
        <taxon>Clostridiaceae</taxon>
        <taxon>Clostridium</taxon>
    </lineage>
</organism>
<dbReference type="Gene3D" id="3.30.70.141">
    <property type="entry name" value="Nucleoside diphosphate kinase-like domain"/>
    <property type="match status" value="1"/>
</dbReference>
<evidence type="ECO:0000256" key="8">
    <source>
        <dbReference type="RuleBase" id="RU004011"/>
    </source>
</evidence>
<dbReference type="SMART" id="SM00562">
    <property type="entry name" value="NDK"/>
    <property type="match status" value="1"/>
</dbReference>
<name>A0ABT4D1J9_9CLOT</name>
<evidence type="ECO:0000256" key="5">
    <source>
        <dbReference type="ARBA" id="ARBA00022777"/>
    </source>
</evidence>
<keyword evidence="6" id="KW-0546">Nucleotide metabolism</keyword>
<evidence type="ECO:0000313" key="10">
    <source>
        <dbReference type="EMBL" id="MCY6485119.1"/>
    </source>
</evidence>
<reference evidence="10" key="1">
    <citation type="submission" date="2022-12" db="EMBL/GenBank/DDBJ databases">
        <authorList>
            <person name="Wang J."/>
        </authorList>
    </citation>
    <scope>NUCLEOTIDE SEQUENCE</scope>
    <source>
        <strain evidence="10">HY-45-18</strain>
    </source>
</reference>
<evidence type="ECO:0000256" key="1">
    <source>
        <dbReference type="ARBA" id="ARBA00001946"/>
    </source>
</evidence>
<evidence type="ECO:0000256" key="4">
    <source>
        <dbReference type="ARBA" id="ARBA00022679"/>
    </source>
</evidence>
<dbReference type="InterPro" id="IPR001564">
    <property type="entry name" value="Nucleoside_diP_kinase"/>
</dbReference>
<dbReference type="SUPFAM" id="SSF54919">
    <property type="entry name" value="Nucleoside diphosphate kinase, NDK"/>
    <property type="match status" value="1"/>
</dbReference>
<dbReference type="Proteomes" id="UP001078443">
    <property type="component" value="Unassembled WGS sequence"/>
</dbReference>
<evidence type="ECO:0000256" key="2">
    <source>
        <dbReference type="ARBA" id="ARBA00008142"/>
    </source>
</evidence>
<dbReference type="NCBIfam" id="NF001908">
    <property type="entry name" value="PRK00668.1"/>
    <property type="match status" value="1"/>
</dbReference>
<dbReference type="GO" id="GO:0004550">
    <property type="term" value="F:nucleoside diphosphate kinase activity"/>
    <property type="evidence" value="ECO:0007669"/>
    <property type="project" value="UniProtKB-EC"/>
</dbReference>
<comment type="similarity">
    <text evidence="2 7 8">Belongs to the NDK family.</text>
</comment>
<evidence type="ECO:0000256" key="3">
    <source>
        <dbReference type="ARBA" id="ARBA00012966"/>
    </source>
</evidence>
<dbReference type="RefSeq" id="WP_268041441.1">
    <property type="nucleotide sequence ID" value="NZ_JAPQER010000005.1"/>
</dbReference>
<evidence type="ECO:0000259" key="9">
    <source>
        <dbReference type="SMART" id="SM00562"/>
    </source>
</evidence>
<sequence length="131" mass="14770">MEKTLVLIKPDAVEKNLIGQILTFYEKENLKIIALKMLKADEVTACLHYKIHEGKPYYDELIKYITRSPICTLILEGDNAIEKVRKINGNTDPSKADSNSIRGNFGVSKTENSVHASDSAENAQKEISIWF</sequence>
<accession>A0ABT4D1J9</accession>
<keyword evidence="5 10" id="KW-0418">Kinase</keyword>
<dbReference type="Pfam" id="PF00334">
    <property type="entry name" value="NDK"/>
    <property type="match status" value="1"/>
</dbReference>
<dbReference type="EMBL" id="JAPQER010000005">
    <property type="protein sequence ID" value="MCY6485119.1"/>
    <property type="molecule type" value="Genomic_DNA"/>
</dbReference>
<dbReference type="EC" id="2.7.4.6" evidence="3"/>
<evidence type="ECO:0000313" key="11">
    <source>
        <dbReference type="Proteomes" id="UP001078443"/>
    </source>
</evidence>
<dbReference type="PROSITE" id="PS51374">
    <property type="entry name" value="NDPK_LIKE"/>
    <property type="match status" value="1"/>
</dbReference>
<protein>
    <recommendedName>
        <fullName evidence="3">nucleoside-diphosphate kinase</fullName>
        <ecNumber evidence="3">2.7.4.6</ecNumber>
    </recommendedName>
</protein>